<name>A0A1W9HRQ1_9HYPH</name>
<protein>
    <submittedName>
        <fullName evidence="2">Transcriptional regulator</fullName>
    </submittedName>
</protein>
<dbReference type="EMBL" id="LWDL01000027">
    <property type="protein sequence ID" value="OQW50093.1"/>
    <property type="molecule type" value="Genomic_DNA"/>
</dbReference>
<dbReference type="Proteomes" id="UP000192872">
    <property type="component" value="Unassembled WGS sequence"/>
</dbReference>
<dbReference type="STRING" id="1827387.A4S15_01315"/>
<organism evidence="2 3">
    <name type="scientific">Candidatus Raskinella chloraquaticus</name>
    <dbReference type="NCBI Taxonomy" id="1951219"/>
    <lineage>
        <taxon>Bacteria</taxon>
        <taxon>Pseudomonadati</taxon>
        <taxon>Pseudomonadota</taxon>
        <taxon>Alphaproteobacteria</taxon>
        <taxon>Hyphomicrobiales</taxon>
        <taxon>Phreatobacteraceae</taxon>
        <taxon>Candidatus Raskinella</taxon>
    </lineage>
</organism>
<sequence length="121" mass="13783">MSNAAQIYQRNANASSTPRETESQILIETAARFQRIHDNWETEASALNLTLLMNRKIWSVFLSSVMMDECPHPREVRENIANLAVFIFARTLELQIEPKREMLTALININRQIAAGLNGRG</sequence>
<dbReference type="Pfam" id="PF07309">
    <property type="entry name" value="FlaF"/>
    <property type="match status" value="1"/>
</dbReference>
<comment type="caution">
    <text evidence="2">The sequence shown here is derived from an EMBL/GenBank/DDBJ whole genome shotgun (WGS) entry which is preliminary data.</text>
</comment>
<proteinExistence type="predicted"/>
<dbReference type="GO" id="GO:0044781">
    <property type="term" value="P:bacterial-type flagellum organization"/>
    <property type="evidence" value="ECO:0007669"/>
    <property type="project" value="InterPro"/>
</dbReference>
<evidence type="ECO:0000256" key="1">
    <source>
        <dbReference type="SAM" id="MobiDB-lite"/>
    </source>
</evidence>
<accession>A0A1W9HRQ1</accession>
<evidence type="ECO:0000313" key="3">
    <source>
        <dbReference type="Proteomes" id="UP000192872"/>
    </source>
</evidence>
<dbReference type="RefSeq" id="WP_376801108.1">
    <property type="nucleotide sequence ID" value="NZ_DBNB01000006.1"/>
</dbReference>
<reference evidence="2 3" key="1">
    <citation type="journal article" date="2017" name="Water Res.">
        <title>Comammox in drinking water systems.</title>
        <authorList>
            <person name="Wang Y."/>
            <person name="Ma L."/>
            <person name="Mao Y."/>
            <person name="Jiang X."/>
            <person name="Xia Y."/>
            <person name="Yu K."/>
            <person name="Li B."/>
            <person name="Zhang T."/>
        </authorList>
    </citation>
    <scope>NUCLEOTIDE SEQUENCE [LARGE SCALE GENOMIC DNA]</scope>
    <source>
        <strain evidence="2">SG_bin8</strain>
    </source>
</reference>
<feature type="region of interest" description="Disordered" evidence="1">
    <location>
        <begin position="1"/>
        <end position="21"/>
    </location>
</feature>
<dbReference type="InterPro" id="IPR010845">
    <property type="entry name" value="FlaF"/>
</dbReference>
<dbReference type="AlphaFoldDB" id="A0A1W9HRQ1"/>
<evidence type="ECO:0000313" key="2">
    <source>
        <dbReference type="EMBL" id="OQW50093.1"/>
    </source>
</evidence>
<dbReference type="NCBIfam" id="NF009435">
    <property type="entry name" value="PRK12794.1"/>
    <property type="match status" value="1"/>
</dbReference>
<gene>
    <name evidence="2" type="primary">flaF</name>
    <name evidence="2" type="ORF">A4S15_01315</name>
</gene>